<keyword evidence="1" id="KW-0812">Transmembrane</keyword>
<dbReference type="PANTHER" id="PTHR47049">
    <property type="entry name" value="PIEZO-TYPE MECHANOSENSITIVE ION CHANNEL HOMOLOG"/>
    <property type="match status" value="1"/>
</dbReference>
<keyword evidence="1" id="KW-0472">Membrane</keyword>
<dbReference type="AlphaFoldDB" id="A0A9D4DY28"/>
<reference evidence="2" key="1">
    <citation type="journal article" date="2019" name="bioRxiv">
        <title>The Genome of the Zebra Mussel, Dreissena polymorpha: A Resource for Invasive Species Research.</title>
        <authorList>
            <person name="McCartney M.A."/>
            <person name="Auch B."/>
            <person name="Kono T."/>
            <person name="Mallez S."/>
            <person name="Zhang Y."/>
            <person name="Obille A."/>
            <person name="Becker A."/>
            <person name="Abrahante J.E."/>
            <person name="Garbe J."/>
            <person name="Badalamenti J.P."/>
            <person name="Herman A."/>
            <person name="Mangelson H."/>
            <person name="Liachko I."/>
            <person name="Sullivan S."/>
            <person name="Sone E.D."/>
            <person name="Koren S."/>
            <person name="Silverstein K.A.T."/>
            <person name="Beckman K.B."/>
            <person name="Gohl D.M."/>
        </authorList>
    </citation>
    <scope>NUCLEOTIDE SEQUENCE</scope>
    <source>
        <strain evidence="2">Duluth1</strain>
        <tissue evidence="2">Whole animal</tissue>
    </source>
</reference>
<sequence>MTGLWFVLSHLALLWTALVILSKMIYQLDLVDNKPWLTNCTRIYYNTPGVVKPKTGIIFSDIQRKQADEGLIECGKFFLNYFFYKFGLEVMTLSQVIGK</sequence>
<gene>
    <name evidence="2" type="ORF">DPMN_169616</name>
</gene>
<comment type="caution">
    <text evidence="2">The sequence shown here is derived from an EMBL/GenBank/DDBJ whole genome shotgun (WGS) entry which is preliminary data.</text>
</comment>
<reference evidence="2" key="2">
    <citation type="submission" date="2020-11" db="EMBL/GenBank/DDBJ databases">
        <authorList>
            <person name="McCartney M.A."/>
            <person name="Auch B."/>
            <person name="Kono T."/>
            <person name="Mallez S."/>
            <person name="Becker A."/>
            <person name="Gohl D.M."/>
            <person name="Silverstein K.A.T."/>
            <person name="Koren S."/>
            <person name="Bechman K.B."/>
            <person name="Herman A."/>
            <person name="Abrahante J.E."/>
            <person name="Garbe J."/>
        </authorList>
    </citation>
    <scope>NUCLEOTIDE SEQUENCE</scope>
    <source>
        <strain evidence="2">Duluth1</strain>
        <tissue evidence="2">Whole animal</tissue>
    </source>
</reference>
<feature type="transmembrane region" description="Helical" evidence="1">
    <location>
        <begin position="6"/>
        <end position="26"/>
    </location>
</feature>
<keyword evidence="3" id="KW-1185">Reference proteome</keyword>
<dbReference type="InterPro" id="IPR027272">
    <property type="entry name" value="Piezo"/>
</dbReference>
<organism evidence="2 3">
    <name type="scientific">Dreissena polymorpha</name>
    <name type="common">Zebra mussel</name>
    <name type="synonym">Mytilus polymorpha</name>
    <dbReference type="NCBI Taxonomy" id="45954"/>
    <lineage>
        <taxon>Eukaryota</taxon>
        <taxon>Metazoa</taxon>
        <taxon>Spiralia</taxon>
        <taxon>Lophotrochozoa</taxon>
        <taxon>Mollusca</taxon>
        <taxon>Bivalvia</taxon>
        <taxon>Autobranchia</taxon>
        <taxon>Heteroconchia</taxon>
        <taxon>Euheterodonta</taxon>
        <taxon>Imparidentia</taxon>
        <taxon>Neoheterodontei</taxon>
        <taxon>Myida</taxon>
        <taxon>Dreissenoidea</taxon>
        <taxon>Dreissenidae</taxon>
        <taxon>Dreissena</taxon>
    </lineage>
</organism>
<dbReference type="EMBL" id="JAIWYP010000009">
    <property type="protein sequence ID" value="KAH3768404.1"/>
    <property type="molecule type" value="Genomic_DNA"/>
</dbReference>
<protein>
    <submittedName>
        <fullName evidence="2">Uncharacterized protein</fullName>
    </submittedName>
</protein>
<dbReference type="GO" id="GO:0008381">
    <property type="term" value="F:mechanosensitive monoatomic ion channel activity"/>
    <property type="evidence" value="ECO:0007669"/>
    <property type="project" value="InterPro"/>
</dbReference>
<dbReference type="Proteomes" id="UP000828390">
    <property type="component" value="Unassembled WGS sequence"/>
</dbReference>
<evidence type="ECO:0000256" key="1">
    <source>
        <dbReference type="SAM" id="Phobius"/>
    </source>
</evidence>
<dbReference type="PANTHER" id="PTHR47049:SF2">
    <property type="entry name" value="PIEZO-TYPE MECHANOSENSITIVE ION CHANNEL HOMOLOG"/>
    <property type="match status" value="1"/>
</dbReference>
<name>A0A9D4DY28_DREPO</name>
<dbReference type="GO" id="GO:0016020">
    <property type="term" value="C:membrane"/>
    <property type="evidence" value="ECO:0007669"/>
    <property type="project" value="InterPro"/>
</dbReference>
<evidence type="ECO:0000313" key="2">
    <source>
        <dbReference type="EMBL" id="KAH3768404.1"/>
    </source>
</evidence>
<accession>A0A9D4DY28</accession>
<proteinExistence type="predicted"/>
<evidence type="ECO:0000313" key="3">
    <source>
        <dbReference type="Proteomes" id="UP000828390"/>
    </source>
</evidence>
<keyword evidence="1" id="KW-1133">Transmembrane helix</keyword>